<dbReference type="GO" id="GO:0008270">
    <property type="term" value="F:zinc ion binding"/>
    <property type="evidence" value="ECO:0007669"/>
    <property type="project" value="InterPro"/>
</dbReference>
<dbReference type="SUPFAM" id="SSF57756">
    <property type="entry name" value="Retrovirus zinc finger-like domains"/>
    <property type="match status" value="1"/>
</dbReference>
<dbReference type="InParanoid" id="A0A0C3PDA6"/>
<dbReference type="PROSITE" id="PS51257">
    <property type="entry name" value="PROKAR_LIPOPROTEIN"/>
    <property type="match status" value="1"/>
</dbReference>
<evidence type="ECO:0008006" key="5">
    <source>
        <dbReference type="Google" id="ProtNLM"/>
    </source>
</evidence>
<gene>
    <name evidence="3" type="ORF">M404DRAFT_20381</name>
</gene>
<proteinExistence type="predicted"/>
<evidence type="ECO:0000256" key="2">
    <source>
        <dbReference type="SAM" id="MobiDB-lite"/>
    </source>
</evidence>
<sequence length="391" mass="42138">MATKTCFQPPHGCSATNPNSASASGACHETALAVLGTTRHSPDPVSPFRGFSAQTSNTPTPHCPTAPIPEGDPGNDGPGDDDDNNPDDNDPDDNGPGDDNPDDDDPVDEPDFPDPDTEPAITVLDNLASAIKLLAHNACTSPESSSRTKLHEPDTFNGTNPKKLRAFFIQTDHTKVIFTQSYLKGMALGWFKLDLLGLDDPNDQPLWMDSWREFVLELQTTFGPHDPVADAESQLDHLHMKESYGDGALRHHFYSGLPDQIKDEEIDACYWEHKEEVQQASKHQGSSNSGNNKSSGSGNNSQSKTSQDKAKTSNNNNPRSSPKLASSKPGNNNNSNSSKPKPSKLGKDGKLTAKERKHRIDGNLCMFCGGSSHFADKCPKKAGVGKVQVAV</sequence>
<dbReference type="InterPro" id="IPR036875">
    <property type="entry name" value="Znf_CCHC_sf"/>
</dbReference>
<feature type="compositionally biased region" description="Polar residues" evidence="2">
    <location>
        <begin position="312"/>
        <end position="324"/>
    </location>
</feature>
<dbReference type="GO" id="GO:0006397">
    <property type="term" value="P:mRNA processing"/>
    <property type="evidence" value="ECO:0007669"/>
    <property type="project" value="UniProtKB-KW"/>
</dbReference>
<dbReference type="Proteomes" id="UP000054217">
    <property type="component" value="Unassembled WGS sequence"/>
</dbReference>
<dbReference type="STRING" id="870435.A0A0C3PDA6"/>
<dbReference type="AlphaFoldDB" id="A0A0C3PDA6"/>
<feature type="region of interest" description="Disordered" evidence="2">
    <location>
        <begin position="1"/>
        <end position="25"/>
    </location>
</feature>
<feature type="region of interest" description="Disordered" evidence="2">
    <location>
        <begin position="38"/>
        <end position="119"/>
    </location>
</feature>
<evidence type="ECO:0000313" key="3">
    <source>
        <dbReference type="EMBL" id="KIO11755.1"/>
    </source>
</evidence>
<dbReference type="HOGENOM" id="CLU_033743_1_0_1"/>
<feature type="region of interest" description="Disordered" evidence="2">
    <location>
        <begin position="277"/>
        <end position="350"/>
    </location>
</feature>
<dbReference type="GO" id="GO:0003676">
    <property type="term" value="F:nucleic acid binding"/>
    <property type="evidence" value="ECO:0007669"/>
    <property type="project" value="InterPro"/>
</dbReference>
<organism evidence="3 4">
    <name type="scientific">Pisolithus tinctorius Marx 270</name>
    <dbReference type="NCBI Taxonomy" id="870435"/>
    <lineage>
        <taxon>Eukaryota</taxon>
        <taxon>Fungi</taxon>
        <taxon>Dikarya</taxon>
        <taxon>Basidiomycota</taxon>
        <taxon>Agaricomycotina</taxon>
        <taxon>Agaricomycetes</taxon>
        <taxon>Agaricomycetidae</taxon>
        <taxon>Boletales</taxon>
        <taxon>Sclerodermatineae</taxon>
        <taxon>Pisolithaceae</taxon>
        <taxon>Pisolithus</taxon>
    </lineage>
</organism>
<feature type="compositionally biased region" description="Polar residues" evidence="2">
    <location>
        <begin position="14"/>
        <end position="23"/>
    </location>
</feature>
<evidence type="ECO:0000313" key="4">
    <source>
        <dbReference type="Proteomes" id="UP000054217"/>
    </source>
</evidence>
<evidence type="ECO:0000256" key="1">
    <source>
        <dbReference type="ARBA" id="ARBA00022664"/>
    </source>
</evidence>
<feature type="compositionally biased region" description="Low complexity" evidence="2">
    <location>
        <begin position="281"/>
        <end position="305"/>
    </location>
</feature>
<keyword evidence="4" id="KW-1185">Reference proteome</keyword>
<dbReference type="EMBL" id="KN831949">
    <property type="protein sequence ID" value="KIO11755.1"/>
    <property type="molecule type" value="Genomic_DNA"/>
</dbReference>
<feature type="compositionally biased region" description="Acidic residues" evidence="2">
    <location>
        <begin position="78"/>
        <end position="117"/>
    </location>
</feature>
<reference evidence="3 4" key="1">
    <citation type="submission" date="2014-04" db="EMBL/GenBank/DDBJ databases">
        <authorList>
            <consortium name="DOE Joint Genome Institute"/>
            <person name="Kuo A."/>
            <person name="Kohler A."/>
            <person name="Costa M.D."/>
            <person name="Nagy L.G."/>
            <person name="Floudas D."/>
            <person name="Copeland A."/>
            <person name="Barry K.W."/>
            <person name="Cichocki N."/>
            <person name="Veneault-Fourrey C."/>
            <person name="LaButti K."/>
            <person name="Lindquist E.A."/>
            <person name="Lipzen A."/>
            <person name="Lundell T."/>
            <person name="Morin E."/>
            <person name="Murat C."/>
            <person name="Sun H."/>
            <person name="Tunlid A."/>
            <person name="Henrissat B."/>
            <person name="Grigoriev I.V."/>
            <person name="Hibbett D.S."/>
            <person name="Martin F."/>
            <person name="Nordberg H.P."/>
            <person name="Cantor M.N."/>
            <person name="Hua S.X."/>
        </authorList>
    </citation>
    <scope>NUCLEOTIDE SEQUENCE [LARGE SCALE GENOMIC DNA]</scope>
    <source>
        <strain evidence="3 4">Marx 270</strain>
    </source>
</reference>
<feature type="compositionally biased region" description="Low complexity" evidence="2">
    <location>
        <begin position="326"/>
        <end position="340"/>
    </location>
</feature>
<reference evidence="4" key="2">
    <citation type="submission" date="2015-01" db="EMBL/GenBank/DDBJ databases">
        <title>Evolutionary Origins and Diversification of the Mycorrhizal Mutualists.</title>
        <authorList>
            <consortium name="DOE Joint Genome Institute"/>
            <consortium name="Mycorrhizal Genomics Consortium"/>
            <person name="Kohler A."/>
            <person name="Kuo A."/>
            <person name="Nagy L.G."/>
            <person name="Floudas D."/>
            <person name="Copeland A."/>
            <person name="Barry K.W."/>
            <person name="Cichocki N."/>
            <person name="Veneault-Fourrey C."/>
            <person name="LaButti K."/>
            <person name="Lindquist E.A."/>
            <person name="Lipzen A."/>
            <person name="Lundell T."/>
            <person name="Morin E."/>
            <person name="Murat C."/>
            <person name="Riley R."/>
            <person name="Ohm R."/>
            <person name="Sun H."/>
            <person name="Tunlid A."/>
            <person name="Henrissat B."/>
            <person name="Grigoriev I.V."/>
            <person name="Hibbett D.S."/>
            <person name="Martin F."/>
        </authorList>
    </citation>
    <scope>NUCLEOTIDE SEQUENCE [LARGE SCALE GENOMIC DNA]</scope>
    <source>
        <strain evidence="4">Marx 270</strain>
    </source>
</reference>
<name>A0A0C3PDA6_PISTI</name>
<accession>A0A0C3PDA6</accession>
<dbReference type="OrthoDB" id="2688047at2759"/>
<keyword evidence="1" id="KW-0507">mRNA processing</keyword>
<protein>
    <recommendedName>
        <fullName evidence="5">CCHC-type domain-containing protein</fullName>
    </recommendedName>
</protein>